<dbReference type="Proteomes" id="UP000030949">
    <property type="component" value="Unassembled WGS sequence"/>
</dbReference>
<organism evidence="1 2">
    <name type="scientific">Pseudomonas frederiksbergensis</name>
    <dbReference type="NCBI Taxonomy" id="104087"/>
    <lineage>
        <taxon>Bacteria</taxon>
        <taxon>Pseudomonadati</taxon>
        <taxon>Pseudomonadota</taxon>
        <taxon>Gammaproteobacteria</taxon>
        <taxon>Pseudomonadales</taxon>
        <taxon>Pseudomonadaceae</taxon>
        <taxon>Pseudomonas</taxon>
    </lineage>
</organism>
<proteinExistence type="predicted"/>
<comment type="caution">
    <text evidence="1">The sequence shown here is derived from an EMBL/GenBank/DDBJ whole genome shotgun (WGS) entry which is preliminary data.</text>
</comment>
<evidence type="ECO:0000313" key="2">
    <source>
        <dbReference type="Proteomes" id="UP000030949"/>
    </source>
</evidence>
<dbReference type="AlphaFoldDB" id="A0A0B1YYA6"/>
<dbReference type="EMBL" id="JQGJ01000023">
    <property type="protein sequence ID" value="KHK61981.1"/>
    <property type="molecule type" value="Genomic_DNA"/>
</dbReference>
<accession>A0A0B1YYA6</accession>
<evidence type="ECO:0000313" key="1">
    <source>
        <dbReference type="EMBL" id="KHK61981.1"/>
    </source>
</evidence>
<sequence>MLTKGSANAVFLAGLCRIVDVATLSLADRYHQDDDPFVFYSIDESIPSPAQLDLVAILHCVKGIAQYPRLLLSFPKLFQ</sequence>
<gene>
    <name evidence="1" type="ORF">JZ00_25635</name>
</gene>
<protein>
    <submittedName>
        <fullName evidence="1">Uncharacterized protein</fullName>
    </submittedName>
</protein>
<name>A0A0B1YYA6_9PSED</name>
<reference evidence="2" key="1">
    <citation type="submission" date="2015-03" db="EMBL/GenBank/DDBJ databases">
        <title>Pseudomonas frederiksbergensis hydrocarbon degrader.</title>
        <authorList>
            <person name="Brown L.M."/>
            <person name="Ruiz O.N."/>
            <person name="Mueller S."/>
            <person name="Gunasekera T.S."/>
        </authorList>
    </citation>
    <scope>NUCLEOTIDE SEQUENCE [LARGE SCALE GENOMIC DNA]</scope>
    <source>
        <strain evidence="2">SI8</strain>
    </source>
</reference>